<dbReference type="GO" id="GO:0055085">
    <property type="term" value="P:transmembrane transport"/>
    <property type="evidence" value="ECO:0007669"/>
    <property type="project" value="InterPro"/>
</dbReference>
<evidence type="ECO:0000256" key="2">
    <source>
        <dbReference type="ARBA" id="ARBA00022448"/>
    </source>
</evidence>
<comment type="caution">
    <text evidence="9">The sequence shown here is derived from an EMBL/GenBank/DDBJ whole genome shotgun (WGS) entry which is preliminary data.</text>
</comment>
<keyword evidence="4 7" id="KW-0812">Transmembrane</keyword>
<evidence type="ECO:0000256" key="3">
    <source>
        <dbReference type="ARBA" id="ARBA00022475"/>
    </source>
</evidence>
<keyword evidence="5 7" id="KW-1133">Transmembrane helix</keyword>
<accession>A0A4Q2TWV7</accession>
<dbReference type="CDD" id="cd06261">
    <property type="entry name" value="TM_PBP2"/>
    <property type="match status" value="1"/>
</dbReference>
<evidence type="ECO:0000256" key="7">
    <source>
        <dbReference type="RuleBase" id="RU363032"/>
    </source>
</evidence>
<evidence type="ECO:0000259" key="8">
    <source>
        <dbReference type="PROSITE" id="PS50928"/>
    </source>
</evidence>
<dbReference type="InterPro" id="IPR035906">
    <property type="entry name" value="MetI-like_sf"/>
</dbReference>
<sequence>MSDTTIGSLRETTGNPFSVQRRIPGKAWRLWVGLDWPMRLVLVLAALLVFAALTAPLISPYEPNAQSLLLRLKPPIGFMEARAGHLFGTDELGRDVLTRCLYGLQMTLLIAVSGAIIGMLIGGTLGLLAGAAGGTADALVMALVDIQIAVPFTLVALLAVAVFGSDMHVLIVVLGIAYWEQYARIIRGEVLKLREMPFIEASRAAGASPLRIAFRHIVPNVISPLVVMFTLNFSNIVLLESSLSFLGLGLSPPTATLGSMVGIGRDYMHTAPWIVAAPALLILLITLVVQMLGDRLRDRMDVRLRDR</sequence>
<evidence type="ECO:0000313" key="9">
    <source>
        <dbReference type="EMBL" id="RYC27805.1"/>
    </source>
</evidence>
<dbReference type="SUPFAM" id="SSF161098">
    <property type="entry name" value="MetI-like"/>
    <property type="match status" value="1"/>
</dbReference>
<feature type="transmembrane region" description="Helical" evidence="7">
    <location>
        <begin position="225"/>
        <end position="250"/>
    </location>
</feature>
<feature type="transmembrane region" description="Helical" evidence="7">
    <location>
        <begin position="108"/>
        <end position="132"/>
    </location>
</feature>
<evidence type="ECO:0000313" key="10">
    <source>
        <dbReference type="Proteomes" id="UP000291088"/>
    </source>
</evidence>
<gene>
    <name evidence="9" type="ORF">EUU22_00410</name>
</gene>
<evidence type="ECO:0000256" key="1">
    <source>
        <dbReference type="ARBA" id="ARBA00004651"/>
    </source>
</evidence>
<dbReference type="GO" id="GO:0005886">
    <property type="term" value="C:plasma membrane"/>
    <property type="evidence" value="ECO:0007669"/>
    <property type="project" value="UniProtKB-SubCell"/>
</dbReference>
<comment type="subcellular location">
    <subcellularLocation>
        <location evidence="1 7">Cell membrane</location>
        <topology evidence="1 7">Multi-pass membrane protein</topology>
    </subcellularLocation>
</comment>
<keyword evidence="6 7" id="KW-0472">Membrane</keyword>
<dbReference type="AlphaFoldDB" id="A0A4Q2TWV7"/>
<dbReference type="OrthoDB" id="8410865at2"/>
<dbReference type="EMBL" id="SDVB01000037">
    <property type="protein sequence ID" value="RYC27805.1"/>
    <property type="molecule type" value="Genomic_DNA"/>
</dbReference>
<feature type="domain" description="ABC transmembrane type-1" evidence="8">
    <location>
        <begin position="104"/>
        <end position="293"/>
    </location>
</feature>
<dbReference type="PROSITE" id="PS50928">
    <property type="entry name" value="ABC_TM1"/>
    <property type="match status" value="1"/>
</dbReference>
<dbReference type="InterPro" id="IPR050366">
    <property type="entry name" value="BP-dependent_transpt_permease"/>
</dbReference>
<protein>
    <submittedName>
        <fullName evidence="9">ABC transporter permease</fullName>
    </submittedName>
</protein>
<dbReference type="InterPro" id="IPR000515">
    <property type="entry name" value="MetI-like"/>
</dbReference>
<evidence type="ECO:0000256" key="6">
    <source>
        <dbReference type="ARBA" id="ARBA00023136"/>
    </source>
</evidence>
<comment type="similarity">
    <text evidence="7">Belongs to the binding-protein-dependent transport system permease family.</text>
</comment>
<dbReference type="Proteomes" id="UP000291088">
    <property type="component" value="Unassembled WGS sequence"/>
</dbReference>
<dbReference type="Gene3D" id="1.10.3720.10">
    <property type="entry name" value="MetI-like"/>
    <property type="match status" value="1"/>
</dbReference>
<feature type="transmembrane region" description="Helical" evidence="7">
    <location>
        <begin position="270"/>
        <end position="293"/>
    </location>
</feature>
<feature type="transmembrane region" description="Helical" evidence="7">
    <location>
        <begin position="36"/>
        <end position="58"/>
    </location>
</feature>
<proteinExistence type="inferred from homology"/>
<dbReference type="PANTHER" id="PTHR43386:SF25">
    <property type="entry name" value="PEPTIDE ABC TRANSPORTER PERMEASE PROTEIN"/>
    <property type="match status" value="1"/>
</dbReference>
<dbReference type="PANTHER" id="PTHR43386">
    <property type="entry name" value="OLIGOPEPTIDE TRANSPORT SYSTEM PERMEASE PROTEIN APPC"/>
    <property type="match status" value="1"/>
</dbReference>
<evidence type="ECO:0000256" key="4">
    <source>
        <dbReference type="ARBA" id="ARBA00022692"/>
    </source>
</evidence>
<reference evidence="9 10" key="1">
    <citation type="submission" date="2019-01" db="EMBL/GenBank/DDBJ databases">
        <authorList>
            <person name="Deng T."/>
        </authorList>
    </citation>
    <scope>NUCLEOTIDE SEQUENCE [LARGE SCALE GENOMIC DNA]</scope>
    <source>
        <strain evidence="9 10">F8825</strain>
    </source>
</reference>
<name>A0A4Q2TWV7_9HYPH</name>
<dbReference type="Pfam" id="PF00528">
    <property type="entry name" value="BPD_transp_1"/>
    <property type="match status" value="1"/>
</dbReference>
<organism evidence="9 10">
    <name type="scientific">Ciceribacter ferrooxidans</name>
    <dbReference type="NCBI Taxonomy" id="2509717"/>
    <lineage>
        <taxon>Bacteria</taxon>
        <taxon>Pseudomonadati</taxon>
        <taxon>Pseudomonadota</taxon>
        <taxon>Alphaproteobacteria</taxon>
        <taxon>Hyphomicrobiales</taxon>
        <taxon>Rhizobiaceae</taxon>
        <taxon>Ciceribacter</taxon>
    </lineage>
</organism>
<keyword evidence="2 7" id="KW-0813">Transport</keyword>
<keyword evidence="3" id="KW-1003">Cell membrane</keyword>
<evidence type="ECO:0000256" key="5">
    <source>
        <dbReference type="ARBA" id="ARBA00022989"/>
    </source>
</evidence>
<keyword evidence="10" id="KW-1185">Reference proteome</keyword>
<feature type="transmembrane region" description="Helical" evidence="7">
    <location>
        <begin position="152"/>
        <end position="179"/>
    </location>
</feature>